<organism evidence="1 2">
    <name type="scientific">Penicillium vulpinum</name>
    <dbReference type="NCBI Taxonomy" id="29845"/>
    <lineage>
        <taxon>Eukaryota</taxon>
        <taxon>Fungi</taxon>
        <taxon>Dikarya</taxon>
        <taxon>Ascomycota</taxon>
        <taxon>Pezizomycotina</taxon>
        <taxon>Eurotiomycetes</taxon>
        <taxon>Eurotiomycetidae</taxon>
        <taxon>Eurotiales</taxon>
        <taxon>Aspergillaceae</taxon>
        <taxon>Penicillium</taxon>
    </lineage>
</organism>
<dbReference type="Proteomes" id="UP000191518">
    <property type="component" value="Unassembled WGS sequence"/>
</dbReference>
<dbReference type="AlphaFoldDB" id="A0A1V6RXS9"/>
<reference evidence="2" key="1">
    <citation type="journal article" date="2017" name="Nat. Microbiol.">
        <title>Global analysis of biosynthetic gene clusters reveals vast potential of secondary metabolite production in Penicillium species.</title>
        <authorList>
            <person name="Nielsen J.C."/>
            <person name="Grijseels S."/>
            <person name="Prigent S."/>
            <person name="Ji B."/>
            <person name="Dainat J."/>
            <person name="Nielsen K.F."/>
            <person name="Frisvad J.C."/>
            <person name="Workman M."/>
            <person name="Nielsen J."/>
        </authorList>
    </citation>
    <scope>NUCLEOTIDE SEQUENCE [LARGE SCALE GENOMIC DNA]</scope>
    <source>
        <strain evidence="2">IBT 29486</strain>
    </source>
</reference>
<keyword evidence="2" id="KW-1185">Reference proteome</keyword>
<comment type="caution">
    <text evidence="1">The sequence shown here is derived from an EMBL/GenBank/DDBJ whole genome shotgun (WGS) entry which is preliminary data.</text>
</comment>
<dbReference type="OrthoDB" id="195446at2759"/>
<proteinExistence type="predicted"/>
<sequence length="215" mass="24660">MSPLYSTAFVDINPIQTEPPASDEENITCYPRHSANVVESLNILRQKLPSELVLGILEFAEYWVSSVISREESVGYSPRDCHDPTPYLTSEPIQGEGFPVRKIRINIWSCDVGWSSHSEDHGTTRNSWTWFDLGIERPPGRDDICEGENLHLMTNLLAAREITHHRIMYHRNQNLRWMQNLQPGDRISIVPMARFRGSRNTVKKASIEVYTSPLL</sequence>
<evidence type="ECO:0000313" key="2">
    <source>
        <dbReference type="Proteomes" id="UP000191518"/>
    </source>
</evidence>
<evidence type="ECO:0000313" key="1">
    <source>
        <dbReference type="EMBL" id="OQE06388.1"/>
    </source>
</evidence>
<name>A0A1V6RXS9_9EURO</name>
<gene>
    <name evidence="1" type="ORF">PENVUL_c018G03229</name>
</gene>
<dbReference type="EMBL" id="MDYP01000018">
    <property type="protein sequence ID" value="OQE06388.1"/>
    <property type="molecule type" value="Genomic_DNA"/>
</dbReference>
<dbReference type="STRING" id="29845.A0A1V6RXS9"/>
<accession>A0A1V6RXS9</accession>
<protein>
    <submittedName>
        <fullName evidence="1">Uncharacterized protein</fullName>
    </submittedName>
</protein>